<comment type="caution">
    <text evidence="1">The sequence shown here is derived from an EMBL/GenBank/DDBJ whole genome shotgun (WGS) entry which is preliminary data.</text>
</comment>
<dbReference type="Proteomes" id="UP000054815">
    <property type="component" value="Unassembled WGS sequence"/>
</dbReference>
<dbReference type="AlphaFoldDB" id="A0A0V0YAN9"/>
<proteinExistence type="predicted"/>
<evidence type="ECO:0000313" key="2">
    <source>
        <dbReference type="Proteomes" id="UP000054815"/>
    </source>
</evidence>
<gene>
    <name evidence="1" type="ORF">T4E_11647</name>
</gene>
<protein>
    <submittedName>
        <fullName evidence="1">Uncharacterized protein</fullName>
    </submittedName>
</protein>
<reference evidence="1 2" key="1">
    <citation type="submission" date="2015-01" db="EMBL/GenBank/DDBJ databases">
        <title>Evolution of Trichinella species and genotypes.</title>
        <authorList>
            <person name="Korhonen P.K."/>
            <person name="Edoardo P."/>
            <person name="Giuseppe L.R."/>
            <person name="Gasser R.B."/>
        </authorList>
    </citation>
    <scope>NUCLEOTIDE SEQUENCE [LARGE SCALE GENOMIC DNA]</scope>
    <source>
        <strain evidence="1">ISS141</strain>
    </source>
</reference>
<sequence>MCLRKPEHQTKCTVNDVRSDQQQVAVDGDSLIIMLRCVAVFQWSNSEAPANSWAAVFNGTTHHHLPPPPSSTTAKSYKTLANRLLFSLSFNDDHDHDLMTLFVYNDDDHDHQFCKIQKWSYITYKFCNELHEFAIRVQRLIALPQQSSSSSSSSN</sequence>
<accession>A0A0V0YAN9</accession>
<evidence type="ECO:0000313" key="1">
    <source>
        <dbReference type="EMBL" id="KRX97336.1"/>
    </source>
</evidence>
<dbReference type="EMBL" id="JYDU01000033">
    <property type="protein sequence ID" value="KRX97336.1"/>
    <property type="molecule type" value="Genomic_DNA"/>
</dbReference>
<name>A0A0V0YAN9_TRIPS</name>
<organism evidence="1 2">
    <name type="scientific">Trichinella pseudospiralis</name>
    <name type="common">Parasitic roundworm</name>
    <dbReference type="NCBI Taxonomy" id="6337"/>
    <lineage>
        <taxon>Eukaryota</taxon>
        <taxon>Metazoa</taxon>
        <taxon>Ecdysozoa</taxon>
        <taxon>Nematoda</taxon>
        <taxon>Enoplea</taxon>
        <taxon>Dorylaimia</taxon>
        <taxon>Trichinellida</taxon>
        <taxon>Trichinellidae</taxon>
        <taxon>Trichinella</taxon>
    </lineage>
</organism>